<evidence type="ECO:0000259" key="1">
    <source>
        <dbReference type="Pfam" id="PF10544"/>
    </source>
</evidence>
<reference evidence="2" key="1">
    <citation type="journal article" date="2021" name="Int. J. Syst. Evol. Microbiol.">
        <title>Bradyrhizobium septentrionale sp. nov. (sv. septentrionale) and Bradyrhizobium quebecense sp. nov. (sv. septentrionale) associated with legumes native to Canada possess rearranged symbiosis genes and numerous insertion sequences.</title>
        <authorList>
            <person name="Bromfield E.S.P."/>
            <person name="Cloutier S."/>
        </authorList>
    </citation>
    <scope>NUCLEOTIDE SEQUENCE</scope>
    <source>
        <strain evidence="2">5S5</strain>
    </source>
</reference>
<proteinExistence type="predicted"/>
<dbReference type="Pfam" id="PF10544">
    <property type="entry name" value="T5orf172"/>
    <property type="match status" value="1"/>
</dbReference>
<dbReference type="Proteomes" id="UP001432046">
    <property type="component" value="Plasmid pBs5S5b"/>
</dbReference>
<geneLocation type="plasmid" evidence="2 3">
    <name>pBs5S5b</name>
</geneLocation>
<gene>
    <name evidence="2" type="ORF">WDK88_44785</name>
</gene>
<sequence>MAELTDQELNFLYSQRIDESAVIDCSRMRSHGYKWHMEQEGYLWCIAPKSCYAGHRLRSRAGHCIQCDTARIAFVKRHHDRAYIYIAGSLQTKVVKIGNAIWPERRVAALNTRYYGDITDWVLLYHAKYEEAGRIEFDAHGRLFGYRRGVKEIFRCNYQMARTALMEATQGYLGEDEWERRWAAISYSFEG</sequence>
<name>A0ABZ2PCU4_9BRAD</name>
<dbReference type="EMBL" id="CP147712">
    <property type="protein sequence ID" value="WXC84633.1"/>
    <property type="molecule type" value="Genomic_DNA"/>
</dbReference>
<reference evidence="2" key="2">
    <citation type="submission" date="2024-03" db="EMBL/GenBank/DDBJ databases">
        <authorList>
            <person name="Bromfield E.S.P."/>
            <person name="Cloutier S."/>
        </authorList>
    </citation>
    <scope>NUCLEOTIDE SEQUENCE</scope>
    <source>
        <strain evidence="2">5S5</strain>
        <plasmid evidence="2">pBs5S5b</plasmid>
    </source>
</reference>
<keyword evidence="2" id="KW-0614">Plasmid</keyword>
<protein>
    <submittedName>
        <fullName evidence="2">GIY-YIG nuclease family protein</fullName>
    </submittedName>
</protein>
<accession>A0ABZ2PCU4</accession>
<keyword evidence="3" id="KW-1185">Reference proteome</keyword>
<evidence type="ECO:0000313" key="2">
    <source>
        <dbReference type="EMBL" id="WXC84633.1"/>
    </source>
</evidence>
<feature type="domain" description="Bacteriophage T5 Orf172 DNA-binding" evidence="1">
    <location>
        <begin position="83"/>
        <end position="164"/>
    </location>
</feature>
<evidence type="ECO:0000313" key="3">
    <source>
        <dbReference type="Proteomes" id="UP001432046"/>
    </source>
</evidence>
<dbReference type="RefSeq" id="WP_338835086.1">
    <property type="nucleotide sequence ID" value="NZ_CP147712.1"/>
</dbReference>
<dbReference type="InterPro" id="IPR018306">
    <property type="entry name" value="Phage_T5_Orf172_DNA-bd"/>
</dbReference>
<organism evidence="2 3">
    <name type="scientific">Bradyrhizobium septentrionale</name>
    <dbReference type="NCBI Taxonomy" id="1404411"/>
    <lineage>
        <taxon>Bacteria</taxon>
        <taxon>Pseudomonadati</taxon>
        <taxon>Pseudomonadota</taxon>
        <taxon>Alphaproteobacteria</taxon>
        <taxon>Hyphomicrobiales</taxon>
        <taxon>Nitrobacteraceae</taxon>
        <taxon>Bradyrhizobium</taxon>
    </lineage>
</organism>